<reference evidence="1 2" key="1">
    <citation type="submission" date="2018-04" db="EMBL/GenBank/DDBJ databases">
        <title>Genomic Encyclopedia of Type Strains, Phase IV (KMG-IV): sequencing the most valuable type-strain genomes for metagenomic binning, comparative biology and taxonomic classification.</title>
        <authorList>
            <person name="Goeker M."/>
        </authorList>
    </citation>
    <scope>NUCLEOTIDE SEQUENCE [LARGE SCALE GENOMIC DNA]</scope>
    <source>
        <strain evidence="1 2">DSM 7138</strain>
    </source>
</reference>
<proteinExistence type="predicted"/>
<comment type="caution">
    <text evidence="1">The sequence shown here is derived from an EMBL/GenBank/DDBJ whole genome shotgun (WGS) entry which is preliminary data.</text>
</comment>
<dbReference type="EMBL" id="PZZZ01000004">
    <property type="protein sequence ID" value="PTM95080.1"/>
    <property type="molecule type" value="Genomic_DNA"/>
</dbReference>
<dbReference type="RefSeq" id="WP_108002828.1">
    <property type="nucleotide sequence ID" value="NZ_JBHEEX010000013.1"/>
</dbReference>
<accession>A0A2T5B7X3</accession>
<keyword evidence="2" id="KW-1185">Reference proteome</keyword>
<gene>
    <name evidence="1" type="ORF">C7449_104143</name>
</gene>
<dbReference type="AlphaFoldDB" id="A0A2T5B7X3"/>
<organism evidence="1 2">
    <name type="scientific">Mycoplana dimorpha</name>
    <dbReference type="NCBI Taxonomy" id="28320"/>
    <lineage>
        <taxon>Bacteria</taxon>
        <taxon>Pseudomonadati</taxon>
        <taxon>Pseudomonadota</taxon>
        <taxon>Alphaproteobacteria</taxon>
        <taxon>Hyphomicrobiales</taxon>
        <taxon>Rhizobiaceae</taxon>
        <taxon>Mycoplana</taxon>
    </lineage>
</organism>
<evidence type="ECO:0000313" key="2">
    <source>
        <dbReference type="Proteomes" id="UP000241247"/>
    </source>
</evidence>
<dbReference type="OrthoDB" id="8236105at2"/>
<protein>
    <submittedName>
        <fullName evidence="1">Uncharacterized protein</fullName>
    </submittedName>
</protein>
<sequence>MDIDTFFANVRKLATFANEANAAIHEMIESPGRYASIVNPSVQFRETLLSGEEENDLSCYLAIGFFAGRLRRARLASFAMTFDVQHEATRLRLRAQCEPYSQTQLLFQNVPSLFERIRRKKGGSQDYELIDLGAVRSVSGSEVYQAGNGFTKLCPFLSPGIVNWVQKQWPSAPTYVRLDANAYFGDQPVQLLTEATLVPANPRWLPDFSLRKGMKDFAAYELQNRPVSEGHAEYWDYHVRHLRRLEVHVQRREDNYLSMLIEELPRADDPNGLMVGRCIHLDTHDPAFTPLGEVEMQHLDLAINVYAGEDRQKRFGQSLQHGKVQDATFRTHLLRIEGIPFVSVFAFCEMFLESKILLSEWLNELVAP</sequence>
<name>A0A2T5B7X3_MYCDI</name>
<dbReference type="Proteomes" id="UP000241247">
    <property type="component" value="Unassembled WGS sequence"/>
</dbReference>
<evidence type="ECO:0000313" key="1">
    <source>
        <dbReference type="EMBL" id="PTM95080.1"/>
    </source>
</evidence>